<dbReference type="Pfam" id="PF00496">
    <property type="entry name" value="SBP_bac_5"/>
    <property type="match status" value="1"/>
</dbReference>
<sequence length="755" mass="83287">MVTMLFLSGCLGTGGGIGSNQNPQSVVVLTGGTNIVNVGDTVQLDGSQSWDEDGALKSWNWDFGDGQSGSGQVVTHKFFQPGEYIVSLAVTDDKGAVGNNDHRLTYITVLPLETSGSDSSPPTAMISASASVVKPGSTVSFSGAASWAWSDGAASTSAVTGWQWQFGDGQVSNGVEASHAFGGGGGLTSDRTTGNYPVILTVTGENGLTSNAVYTIRVIREKAVAGEVKNPDTFTTVSIGDPQELDPAHAYDTASGAVIMNAYETLVWYERERTDKLKPMLATEVPTQANGGVSPDGLTYTFNIRQNVKFHDGSTLTADDVVFSIKRLVVMNLADGPAWMYTEILNESGIQKIDQYTVQFTLTEAAPRFLSIMAYNAAAILSQSWVASRGCGDPIEGVPCENIERDAMGTGPYKFVKWVPDQYVLMEYHPDYWGGWSVSDRKAQGYPDGFIKTVYMKKNNDKDSRILELLAGDADFAYVPIADRDKVDGKDGIRIMEGQPTFSMGFIGFNHDIQNWEQTAPSSDFFADINVRKAFCFSFPYQQFISDELDDHALKPKGPVPAGMLGYNEYGPEYELDLEQAEYYFKEAGVWDTGFTLTVYYNSGNTARENGLLMLENNIESLNAKFDLVVQGLEWPDYLDKFIQSEMPLFFLGWAPDYADPHDYVQPFLHSSGHFPHYLAYHNDELDQLIMDAARETDDATRIQLYADIIDLEHEEAIYIWTHQGITFHVERDWVDGWYSNPMYGGTYYYSLSKG</sequence>
<dbReference type="SMART" id="SM00089">
    <property type="entry name" value="PKD"/>
    <property type="match status" value="2"/>
</dbReference>
<dbReference type="InterPro" id="IPR000914">
    <property type="entry name" value="SBP_5_dom"/>
</dbReference>
<dbReference type="AlphaFoldDB" id="A0A075GVN1"/>
<dbReference type="CDD" id="cd00146">
    <property type="entry name" value="PKD"/>
    <property type="match status" value="2"/>
</dbReference>
<dbReference type="InterPro" id="IPR035986">
    <property type="entry name" value="PKD_dom_sf"/>
</dbReference>
<feature type="domain" description="PKD" evidence="1">
    <location>
        <begin position="162"/>
        <end position="195"/>
    </location>
</feature>
<dbReference type="Gene3D" id="3.40.190.10">
    <property type="entry name" value="Periplasmic binding protein-like II"/>
    <property type="match status" value="1"/>
</dbReference>
<dbReference type="PROSITE" id="PS50093">
    <property type="entry name" value="PKD"/>
    <property type="match status" value="2"/>
</dbReference>
<dbReference type="PANTHER" id="PTHR30290:SF34">
    <property type="entry name" value="ABC TRANSPORTER, PERIPLASMIC OLIGO-PEPTIDE BINDING PROTEIN, PUTATIVE-RELATED"/>
    <property type="match status" value="1"/>
</dbReference>
<gene>
    <name evidence="2" type="primary">ABC.PE.S</name>
</gene>
<accession>A0A075GVN1</accession>
<dbReference type="CDD" id="cd08512">
    <property type="entry name" value="PBP2_NikA_DppA_OppA_like_7"/>
    <property type="match status" value="1"/>
</dbReference>
<dbReference type="GO" id="GO:1904680">
    <property type="term" value="F:peptide transmembrane transporter activity"/>
    <property type="evidence" value="ECO:0007669"/>
    <property type="project" value="TreeGrafter"/>
</dbReference>
<organism evidence="2">
    <name type="scientific">uncultured marine group II/III euryarchaeote KM3_188_A01</name>
    <dbReference type="NCBI Taxonomy" id="1457953"/>
    <lineage>
        <taxon>Archaea</taxon>
        <taxon>Methanobacteriati</taxon>
        <taxon>Methanobacteriota</taxon>
        <taxon>environmental samples</taxon>
    </lineage>
</organism>
<dbReference type="Gene3D" id="3.90.76.10">
    <property type="entry name" value="Dipeptide-binding Protein, Domain 1"/>
    <property type="match status" value="1"/>
</dbReference>
<dbReference type="InterPro" id="IPR022409">
    <property type="entry name" value="PKD/Chitinase_dom"/>
</dbReference>
<dbReference type="GO" id="GO:0015833">
    <property type="term" value="P:peptide transport"/>
    <property type="evidence" value="ECO:0007669"/>
    <property type="project" value="TreeGrafter"/>
</dbReference>
<reference evidence="2" key="1">
    <citation type="journal article" date="2014" name="Genome Biol. Evol.">
        <title>Pangenome evidence for extensive interdomain horizontal transfer affecting lineage core and shell genes in uncultured planktonic thaumarchaeota and euryarchaeota.</title>
        <authorList>
            <person name="Deschamps P."/>
            <person name="Zivanovic Y."/>
            <person name="Moreira D."/>
            <person name="Rodriguez-Valera F."/>
            <person name="Lopez-Garcia P."/>
        </authorList>
    </citation>
    <scope>NUCLEOTIDE SEQUENCE</scope>
</reference>
<evidence type="ECO:0000259" key="1">
    <source>
        <dbReference type="PROSITE" id="PS50093"/>
    </source>
</evidence>
<proteinExistence type="predicted"/>
<dbReference type="InterPro" id="IPR000601">
    <property type="entry name" value="PKD_dom"/>
</dbReference>
<protein>
    <submittedName>
        <fullName evidence="2">ABC transporter, substrate-binding protein (ABC.PE.S)</fullName>
    </submittedName>
</protein>
<dbReference type="InterPro" id="IPR039424">
    <property type="entry name" value="SBP_5"/>
</dbReference>
<feature type="domain" description="PKD" evidence="1">
    <location>
        <begin position="25"/>
        <end position="95"/>
    </location>
</feature>
<name>A0A075GVN1_9EURY</name>
<dbReference type="InterPro" id="IPR013783">
    <property type="entry name" value="Ig-like_fold"/>
</dbReference>
<dbReference type="Gene3D" id="2.60.40.10">
    <property type="entry name" value="Immunoglobulins"/>
    <property type="match status" value="2"/>
</dbReference>
<evidence type="ECO:0000313" key="2">
    <source>
        <dbReference type="EMBL" id="AIF05878.1"/>
    </source>
</evidence>
<dbReference type="PANTHER" id="PTHR30290">
    <property type="entry name" value="PERIPLASMIC BINDING COMPONENT OF ABC TRANSPORTER"/>
    <property type="match status" value="1"/>
</dbReference>
<dbReference type="SUPFAM" id="SSF49299">
    <property type="entry name" value="PKD domain"/>
    <property type="match status" value="2"/>
</dbReference>
<dbReference type="SUPFAM" id="SSF53850">
    <property type="entry name" value="Periplasmic binding protein-like II"/>
    <property type="match status" value="1"/>
</dbReference>
<dbReference type="Pfam" id="PF18911">
    <property type="entry name" value="PKD_4"/>
    <property type="match status" value="2"/>
</dbReference>
<dbReference type="Gene3D" id="3.10.105.10">
    <property type="entry name" value="Dipeptide-binding Protein, Domain 3"/>
    <property type="match status" value="1"/>
</dbReference>
<dbReference type="EMBL" id="KF900752">
    <property type="protein sequence ID" value="AIF05878.1"/>
    <property type="molecule type" value="Genomic_DNA"/>
</dbReference>